<accession>A0A9P8CIK7</accession>
<dbReference type="Proteomes" id="UP000887226">
    <property type="component" value="Unassembled WGS sequence"/>
</dbReference>
<keyword evidence="3" id="KW-1185">Reference proteome</keyword>
<name>A0A9P8CIK7_9HELO</name>
<proteinExistence type="predicted"/>
<dbReference type="InterPro" id="IPR045518">
    <property type="entry name" value="2EXR"/>
</dbReference>
<gene>
    <name evidence="2" type="ORF">BJ878DRAFT_274314</name>
</gene>
<organism evidence="2 3">
    <name type="scientific">Calycina marina</name>
    <dbReference type="NCBI Taxonomy" id="1763456"/>
    <lineage>
        <taxon>Eukaryota</taxon>
        <taxon>Fungi</taxon>
        <taxon>Dikarya</taxon>
        <taxon>Ascomycota</taxon>
        <taxon>Pezizomycotina</taxon>
        <taxon>Leotiomycetes</taxon>
        <taxon>Helotiales</taxon>
        <taxon>Pezizellaceae</taxon>
        <taxon>Calycina</taxon>
    </lineage>
</organism>
<evidence type="ECO:0000313" key="3">
    <source>
        <dbReference type="Proteomes" id="UP000887226"/>
    </source>
</evidence>
<dbReference type="AlphaFoldDB" id="A0A9P8CIK7"/>
<evidence type="ECO:0000313" key="2">
    <source>
        <dbReference type="EMBL" id="KAG9246586.1"/>
    </source>
</evidence>
<dbReference type="Pfam" id="PF20150">
    <property type="entry name" value="2EXR"/>
    <property type="match status" value="1"/>
</dbReference>
<feature type="domain" description="2EXR" evidence="1">
    <location>
        <begin position="1"/>
        <end position="100"/>
    </location>
</feature>
<dbReference type="EMBL" id="MU253799">
    <property type="protein sequence ID" value="KAG9246586.1"/>
    <property type="molecule type" value="Genomic_DNA"/>
</dbReference>
<evidence type="ECO:0000259" key="1">
    <source>
        <dbReference type="Pfam" id="PF20150"/>
    </source>
</evidence>
<sequence>MIWAAALPDARVVEVQYKRYNSNGVEDILTPESDDDIEYRWIESPASRSTALCSLLHTCAESRRAYFEHYYAMDFETIHAASGQALTLPPWYFAPGRDTLLVDVSWINPFKDDGYRPLSDLHCMNEVRFFAAPVCWMSHLINTHQDLDFDRLEIIFPIQADQNSPAAFPSELLVPGQVTLEASKYNLQMEISNWEPVWEQYADLLDTLEKFKDMFRRATTPAVGFADVVRGDIRYKFP</sequence>
<comment type="caution">
    <text evidence="2">The sequence shown here is derived from an EMBL/GenBank/DDBJ whole genome shotgun (WGS) entry which is preliminary data.</text>
</comment>
<reference evidence="2" key="1">
    <citation type="journal article" date="2021" name="IMA Fungus">
        <title>Genomic characterization of three marine fungi, including Emericellopsis atlantica sp. nov. with signatures of a generalist lifestyle and marine biomass degradation.</title>
        <authorList>
            <person name="Hagestad O.C."/>
            <person name="Hou L."/>
            <person name="Andersen J.H."/>
            <person name="Hansen E.H."/>
            <person name="Altermark B."/>
            <person name="Li C."/>
            <person name="Kuhnert E."/>
            <person name="Cox R.J."/>
            <person name="Crous P.W."/>
            <person name="Spatafora J.W."/>
            <person name="Lail K."/>
            <person name="Amirebrahimi M."/>
            <person name="Lipzen A."/>
            <person name="Pangilinan J."/>
            <person name="Andreopoulos W."/>
            <person name="Hayes R.D."/>
            <person name="Ng V."/>
            <person name="Grigoriev I.V."/>
            <person name="Jackson S.A."/>
            <person name="Sutton T.D.S."/>
            <person name="Dobson A.D.W."/>
            <person name="Rama T."/>
        </authorList>
    </citation>
    <scope>NUCLEOTIDE SEQUENCE</scope>
    <source>
        <strain evidence="2">TRa3180A</strain>
    </source>
</reference>
<protein>
    <recommendedName>
        <fullName evidence="1">2EXR domain-containing protein</fullName>
    </recommendedName>
</protein>